<keyword evidence="1 2" id="KW-0238">DNA-binding</keyword>
<comment type="caution">
    <text evidence="4">The sequence shown here is derived from an EMBL/GenBank/DDBJ whole genome shotgun (WGS) entry which is preliminary data.</text>
</comment>
<accession>A0ABT8MYX7</accession>
<dbReference type="PANTHER" id="PTHR43479:SF7">
    <property type="entry name" value="TETR-FAMILY TRANSCRIPTIONAL REGULATOR"/>
    <property type="match status" value="1"/>
</dbReference>
<evidence type="ECO:0000256" key="2">
    <source>
        <dbReference type="PROSITE-ProRule" id="PRU00335"/>
    </source>
</evidence>
<name>A0ABT8MYX7_9BACL</name>
<dbReference type="SUPFAM" id="SSF46689">
    <property type="entry name" value="Homeodomain-like"/>
    <property type="match status" value="1"/>
</dbReference>
<dbReference type="EMBL" id="JAUJWV010000001">
    <property type="protein sequence ID" value="MDN7240837.1"/>
    <property type="molecule type" value="Genomic_DNA"/>
</dbReference>
<dbReference type="RefSeq" id="WP_301722738.1">
    <property type="nucleotide sequence ID" value="NZ_JAUJWV010000001.1"/>
</dbReference>
<dbReference type="InterPro" id="IPR050624">
    <property type="entry name" value="HTH-type_Tx_Regulator"/>
</dbReference>
<organism evidence="4 5">
    <name type="scientific">Planococcus shixiaomingii</name>
    <dbReference type="NCBI Taxonomy" id="3058393"/>
    <lineage>
        <taxon>Bacteria</taxon>
        <taxon>Bacillati</taxon>
        <taxon>Bacillota</taxon>
        <taxon>Bacilli</taxon>
        <taxon>Bacillales</taxon>
        <taxon>Caryophanaceae</taxon>
        <taxon>Planococcus</taxon>
    </lineage>
</organism>
<evidence type="ECO:0000259" key="3">
    <source>
        <dbReference type="PROSITE" id="PS50977"/>
    </source>
</evidence>
<dbReference type="InterPro" id="IPR009057">
    <property type="entry name" value="Homeodomain-like_sf"/>
</dbReference>
<evidence type="ECO:0000256" key="1">
    <source>
        <dbReference type="ARBA" id="ARBA00023125"/>
    </source>
</evidence>
<dbReference type="Gene3D" id="1.10.357.10">
    <property type="entry name" value="Tetracycline Repressor, domain 2"/>
    <property type="match status" value="1"/>
</dbReference>
<dbReference type="InterPro" id="IPR001647">
    <property type="entry name" value="HTH_TetR"/>
</dbReference>
<gene>
    <name evidence="4" type="ORF">QWY14_03500</name>
</gene>
<feature type="domain" description="HTH tetR-type" evidence="3">
    <location>
        <begin position="9"/>
        <end position="69"/>
    </location>
</feature>
<keyword evidence="5" id="KW-1185">Reference proteome</keyword>
<dbReference type="InterPro" id="IPR039532">
    <property type="entry name" value="TetR_C_Firmicutes"/>
</dbReference>
<proteinExistence type="predicted"/>
<evidence type="ECO:0000313" key="4">
    <source>
        <dbReference type="EMBL" id="MDN7240837.1"/>
    </source>
</evidence>
<reference evidence="4 5" key="1">
    <citation type="submission" date="2023-06" db="EMBL/GenBank/DDBJ databases">
        <title>Novel species in genus Planococcus.</title>
        <authorList>
            <person name="Ning S."/>
        </authorList>
    </citation>
    <scope>NUCLEOTIDE SEQUENCE [LARGE SCALE GENOMIC DNA]</scope>
    <source>
        <strain evidence="4 5">N028</strain>
    </source>
</reference>
<protein>
    <submittedName>
        <fullName evidence="4">TetR/AcrR family transcriptional regulator</fullName>
    </submittedName>
</protein>
<dbReference type="Pfam" id="PF14278">
    <property type="entry name" value="TetR_C_8"/>
    <property type="match status" value="1"/>
</dbReference>
<dbReference type="PROSITE" id="PS50977">
    <property type="entry name" value="HTH_TETR_2"/>
    <property type="match status" value="1"/>
</dbReference>
<evidence type="ECO:0000313" key="5">
    <source>
        <dbReference type="Proteomes" id="UP001172055"/>
    </source>
</evidence>
<sequence length="187" mass="21955">MKPTDLRVVKTKEALQEALLTLLNQKTLISISVTEICKLAKINRGTFYSHYGQIEELFEEYFKGIMKDLASSYKEPYRHVRTLDPKHLNPGTIRIFHHIEKHKNFYRIVFSKQVPFSYYHLLYDQVCSLMKNDFGIYNQIIRAPSMVSAYQANAILGMVIEWHKEDFRQSANEMNVLLVHILNKNLS</sequence>
<dbReference type="PANTHER" id="PTHR43479">
    <property type="entry name" value="ACREF/ENVCD OPERON REPRESSOR-RELATED"/>
    <property type="match status" value="1"/>
</dbReference>
<dbReference type="Proteomes" id="UP001172055">
    <property type="component" value="Unassembled WGS sequence"/>
</dbReference>
<feature type="DNA-binding region" description="H-T-H motif" evidence="2">
    <location>
        <begin position="32"/>
        <end position="51"/>
    </location>
</feature>